<feature type="domain" description="N-acetyltransferase" evidence="3">
    <location>
        <begin position="8"/>
        <end position="155"/>
    </location>
</feature>
<evidence type="ECO:0000313" key="4">
    <source>
        <dbReference type="EMBL" id="MVN85237.1"/>
    </source>
</evidence>
<keyword evidence="5" id="KW-1185">Reference proteome</keyword>
<reference evidence="4 5" key="1">
    <citation type="submission" date="2019-12" db="EMBL/GenBank/DDBJ databases">
        <title>Deinococcus sp. HMF7620 Genome sequencing and assembly.</title>
        <authorList>
            <person name="Kang H."/>
            <person name="Kim H."/>
            <person name="Joh K."/>
        </authorList>
    </citation>
    <scope>NUCLEOTIDE SEQUENCE [LARGE SCALE GENOMIC DNA]</scope>
    <source>
        <strain evidence="4 5">HMF7620</strain>
    </source>
</reference>
<dbReference type="AlphaFoldDB" id="A0A7C9LJR5"/>
<dbReference type="EMBL" id="WQLB01000001">
    <property type="protein sequence ID" value="MVN85237.1"/>
    <property type="molecule type" value="Genomic_DNA"/>
</dbReference>
<accession>A0A7C9LJR5</accession>
<dbReference type="Proteomes" id="UP000483286">
    <property type="component" value="Unassembled WGS sequence"/>
</dbReference>
<protein>
    <submittedName>
        <fullName evidence="4">GNAT family N-acetyltransferase</fullName>
    </submittedName>
</protein>
<dbReference type="InterPro" id="IPR050832">
    <property type="entry name" value="Bact_Acetyltransf"/>
</dbReference>
<evidence type="ECO:0000256" key="2">
    <source>
        <dbReference type="ARBA" id="ARBA00023315"/>
    </source>
</evidence>
<evidence type="ECO:0000313" key="5">
    <source>
        <dbReference type="Proteomes" id="UP000483286"/>
    </source>
</evidence>
<gene>
    <name evidence="4" type="ORF">GO986_00435</name>
</gene>
<dbReference type="PANTHER" id="PTHR43877">
    <property type="entry name" value="AMINOALKYLPHOSPHONATE N-ACETYLTRANSFERASE-RELATED-RELATED"/>
    <property type="match status" value="1"/>
</dbReference>
<name>A0A7C9LJR5_9DEIO</name>
<dbReference type="Pfam" id="PF00583">
    <property type="entry name" value="Acetyltransf_1"/>
    <property type="match status" value="1"/>
</dbReference>
<dbReference type="InterPro" id="IPR000182">
    <property type="entry name" value="GNAT_dom"/>
</dbReference>
<dbReference type="SUPFAM" id="SSF55729">
    <property type="entry name" value="Acyl-CoA N-acyltransferases (Nat)"/>
    <property type="match status" value="1"/>
</dbReference>
<dbReference type="Gene3D" id="3.40.630.30">
    <property type="match status" value="1"/>
</dbReference>
<organism evidence="4 5">
    <name type="scientific">Deinococcus arboris</name>
    <dbReference type="NCBI Taxonomy" id="2682977"/>
    <lineage>
        <taxon>Bacteria</taxon>
        <taxon>Thermotogati</taxon>
        <taxon>Deinococcota</taxon>
        <taxon>Deinococci</taxon>
        <taxon>Deinococcales</taxon>
        <taxon>Deinococcaceae</taxon>
        <taxon>Deinococcus</taxon>
    </lineage>
</organism>
<dbReference type="GO" id="GO:0016747">
    <property type="term" value="F:acyltransferase activity, transferring groups other than amino-acyl groups"/>
    <property type="evidence" value="ECO:0007669"/>
    <property type="project" value="InterPro"/>
</dbReference>
<keyword evidence="1 4" id="KW-0808">Transferase</keyword>
<proteinExistence type="predicted"/>
<keyword evidence="2" id="KW-0012">Acyltransferase</keyword>
<sequence length="155" mass="16484">MPRRRALIDRRPVTPADGAVIARHRLPDPADAPDRPAYAAWVAGAIARGTYLGFVTQVGGEIIAGAGLTLLDWGPSRGDPQPLRARVVNVWTHPDWRRQGHARALVQACLAAGQARGVTRFALGTTLQGRALYEALGFAASGTEMTAHLPAPPAR</sequence>
<dbReference type="InterPro" id="IPR016181">
    <property type="entry name" value="Acyl_CoA_acyltransferase"/>
</dbReference>
<evidence type="ECO:0000259" key="3">
    <source>
        <dbReference type="PROSITE" id="PS51186"/>
    </source>
</evidence>
<dbReference type="CDD" id="cd04301">
    <property type="entry name" value="NAT_SF"/>
    <property type="match status" value="1"/>
</dbReference>
<evidence type="ECO:0000256" key="1">
    <source>
        <dbReference type="ARBA" id="ARBA00022679"/>
    </source>
</evidence>
<dbReference type="PANTHER" id="PTHR43877:SF1">
    <property type="entry name" value="ACETYLTRANSFERASE"/>
    <property type="match status" value="1"/>
</dbReference>
<comment type="caution">
    <text evidence="4">The sequence shown here is derived from an EMBL/GenBank/DDBJ whole genome shotgun (WGS) entry which is preliminary data.</text>
</comment>
<dbReference type="PROSITE" id="PS51186">
    <property type="entry name" value="GNAT"/>
    <property type="match status" value="1"/>
</dbReference>